<protein>
    <submittedName>
        <fullName evidence="2">Serine hydrolase domain-containing protein</fullName>
        <ecNumber evidence="2">3.-.-.-</ecNumber>
    </submittedName>
</protein>
<name>A0ABV5KS96_9BACL</name>
<dbReference type="Pfam" id="PF00144">
    <property type="entry name" value="Beta-lactamase"/>
    <property type="match status" value="1"/>
</dbReference>
<sequence length="393" mass="43596">MLDSTAIRQLKTALRAGIDNKEVAGANLLLLKEEQEVFYHEDGFADLEKETPIARDSIFRLYSMTKPVTAAAVMILLERGQVDLLDPVSKYLPGFRNQRVEVKGELAAVRREMNLRDLLSMTSGLTYGGEHQAGRETAALFREIETELLGERPIGTVDAMNRLGQCALAFQPGETFAYGTSADVLGAIVEVVSGMRYGEFLQQELFGPLGMKDTGFWLPEDKRGRLVRTYADNGQGGLDLYEGNHLGIVHRMDRDPDFESGGAGLVSTIDDYARFATMLINEGSLNGSRILRPRTVRYLASAGLTPSQRQTFNQDWHSLQGYSYGNLMRVLTDVGQGAGLGCEGEYGWDGWLGAYFCNCPAERLTFLFMIQKKDAGTISLTRKLRNIVFSSRE</sequence>
<dbReference type="GO" id="GO:0016787">
    <property type="term" value="F:hydrolase activity"/>
    <property type="evidence" value="ECO:0007669"/>
    <property type="project" value="UniProtKB-KW"/>
</dbReference>
<proteinExistence type="predicted"/>
<keyword evidence="3" id="KW-1185">Reference proteome</keyword>
<dbReference type="RefSeq" id="WP_377497069.1">
    <property type="nucleotide sequence ID" value="NZ_JBHMDO010000033.1"/>
</dbReference>
<evidence type="ECO:0000259" key="1">
    <source>
        <dbReference type="Pfam" id="PF00144"/>
    </source>
</evidence>
<dbReference type="EC" id="3.-.-.-" evidence="2"/>
<dbReference type="EMBL" id="JBHMDO010000033">
    <property type="protein sequence ID" value="MFB9328096.1"/>
    <property type="molecule type" value="Genomic_DNA"/>
</dbReference>
<feature type="domain" description="Beta-lactamase-related" evidence="1">
    <location>
        <begin position="13"/>
        <end position="374"/>
    </location>
</feature>
<dbReference type="SUPFAM" id="SSF56601">
    <property type="entry name" value="beta-lactamase/transpeptidase-like"/>
    <property type="match status" value="1"/>
</dbReference>
<keyword evidence="2" id="KW-0378">Hydrolase</keyword>
<dbReference type="PANTHER" id="PTHR43283:SF3">
    <property type="entry name" value="BETA-LACTAMASE FAMILY PROTEIN (AFU_ORTHOLOGUE AFUA_5G07500)"/>
    <property type="match status" value="1"/>
</dbReference>
<dbReference type="Proteomes" id="UP001589747">
    <property type="component" value="Unassembled WGS sequence"/>
</dbReference>
<dbReference type="PANTHER" id="PTHR43283">
    <property type="entry name" value="BETA-LACTAMASE-RELATED"/>
    <property type="match status" value="1"/>
</dbReference>
<reference evidence="2 3" key="1">
    <citation type="submission" date="2024-09" db="EMBL/GenBank/DDBJ databases">
        <authorList>
            <person name="Sun Q."/>
            <person name="Mori K."/>
        </authorList>
    </citation>
    <scope>NUCLEOTIDE SEQUENCE [LARGE SCALE GENOMIC DNA]</scope>
    <source>
        <strain evidence="2 3">TISTR 2452</strain>
    </source>
</reference>
<comment type="caution">
    <text evidence="2">The sequence shown here is derived from an EMBL/GenBank/DDBJ whole genome shotgun (WGS) entry which is preliminary data.</text>
</comment>
<organism evidence="2 3">
    <name type="scientific">Paenibacillus aurantiacus</name>
    <dbReference type="NCBI Taxonomy" id="1936118"/>
    <lineage>
        <taxon>Bacteria</taxon>
        <taxon>Bacillati</taxon>
        <taxon>Bacillota</taxon>
        <taxon>Bacilli</taxon>
        <taxon>Bacillales</taxon>
        <taxon>Paenibacillaceae</taxon>
        <taxon>Paenibacillus</taxon>
    </lineage>
</organism>
<evidence type="ECO:0000313" key="3">
    <source>
        <dbReference type="Proteomes" id="UP001589747"/>
    </source>
</evidence>
<dbReference type="InterPro" id="IPR001466">
    <property type="entry name" value="Beta-lactam-related"/>
</dbReference>
<dbReference type="InterPro" id="IPR012338">
    <property type="entry name" value="Beta-lactam/transpept-like"/>
</dbReference>
<gene>
    <name evidence="2" type="ORF">ACFFSY_19385</name>
</gene>
<accession>A0ABV5KS96</accession>
<dbReference type="Gene3D" id="3.40.710.10">
    <property type="entry name" value="DD-peptidase/beta-lactamase superfamily"/>
    <property type="match status" value="1"/>
</dbReference>
<dbReference type="InterPro" id="IPR050789">
    <property type="entry name" value="Diverse_Enzym_Activities"/>
</dbReference>
<evidence type="ECO:0000313" key="2">
    <source>
        <dbReference type="EMBL" id="MFB9328096.1"/>
    </source>
</evidence>